<accession>A0A8T0EKT7</accession>
<evidence type="ECO:0000256" key="1">
    <source>
        <dbReference type="SAM" id="MobiDB-lite"/>
    </source>
</evidence>
<feature type="region of interest" description="Disordered" evidence="1">
    <location>
        <begin position="508"/>
        <end position="534"/>
    </location>
</feature>
<comment type="caution">
    <text evidence="2">The sequence shown here is derived from an EMBL/GenBank/DDBJ whole genome shotgun (WGS) entry which is preliminary data.</text>
</comment>
<sequence length="1349" mass="156895">MFCKTCSKDGCLSCPFGRWGQFCENVENFKANHTNLTEAPEEKMESFTQEIIERQTKFHNFPANTADNISIVNIPPEKLPKSKKHKNKFRKNKNDRNPKAVTDGTMAVMNGNDEQSNIEKDKENEHYADVFDSNLNPEVSYSILNKTEKFTSKQKSKETLTVLHDSLTDNDKDDFLPIIIQNENEARITDEETIHANDSLTYRIDSVNSSKSDFHNYSSENIDSSKNKELKEDSFIENNGNSYENLNDSSRNWNLAFEFPEMHENANIEKSRKLNISFRSQKFPFESSELHENVSIEEKEYKTNIMENLPSEQTSQTEKGQTLFEEEIDLKEAKFLYPLISFRKISFNFPESVNKSIHGTNQSKNSELNPIEYRSAFVLDNRDPKKDHFTQKIYNEQSDVYKMVTKLPKIQNPLNISTFKVKIIDLGEKEDAEYRNASKEHTEVDKIIKTSEISEDQIFENNSKEFEILRSPLEVNIFKITFIGEESDSPIKNPNPNLAENRMIENGEKKNASQTSQINTSEPDESIATDSETAAPLSVNVSKIRIWKENVSSSSDETSQNNTVKSVEDNRRKITKERTANYKRNATNKPYDELQYDIDALQRMIMQSSDFKRNKIGKSNDEQLYSSKSFSKYNIPENHILMPLYFPEMYNTEQYRSSFSNNVDLQKLCDLYPNYSPCFRIRMLAPRSPYFDMFGPLSQTHSKPHHPKSSQNGNYIHHYPQMIYYDSEGNINAHSYVEKEQNYLKDMRTLALLKKYLQSKNARSFSSLPLKNSQPFDITPEQEESLQLLVYGWNNKNQSKQRFDSALLSGLINYFLSLIAPKYNGTEITQTDILRQQEWYENKPARSFAASQVMDLPLDVYQHRSFTDTYGQDYNSPYGSFKTREDNTEYFNTRMLDNQERVHFTDTDPEQNKHKYESIRISLNIPSELEYLGVLPLTHNKTAGSIHIKVMHPMFGQFSFKNETNIREGDSFESAEDTLFESCARCVISESVYQPVEGGEKPGKSLPTIFRALIIEEEGLLLGNQSDSEKPDKSRSKRAIYNYGTHEWCPIERRMLNGDLDCTIWSYQKVCTLICHPGYTCEYQTFRCLRKTNIWTPKLCPCKPIIQYNSFTYRHGNDSLSELLFLPEGNEHGKNMRNHNDSSINRSSLFDTMERNDRVEEYPHYEPAAQQRENDRQDNSTFHNIQSYPGDMTATRKHSSKFDNIRSFPGYEELKEENKTAFAYNQGFPDGMNTDRKENFKFDNNGFPAEVAVDRKINSKSGKTREFPQIMVVDGKDVDKKLLSEDEISDAERMFDTYEQTRSIKEESSDKRHKYVQKMPLMEKNNQNTDKIYSYFDKENPETGNVDFW</sequence>
<evidence type="ECO:0000313" key="2">
    <source>
        <dbReference type="EMBL" id="KAF8774673.1"/>
    </source>
</evidence>
<feature type="region of interest" description="Disordered" evidence="1">
    <location>
        <begin position="1168"/>
        <end position="1198"/>
    </location>
</feature>
<dbReference type="EMBL" id="JABXBU010002227">
    <property type="protein sequence ID" value="KAF8774673.1"/>
    <property type="molecule type" value="Genomic_DNA"/>
</dbReference>
<name>A0A8T0EKT7_ARGBR</name>
<evidence type="ECO:0000313" key="3">
    <source>
        <dbReference type="Proteomes" id="UP000807504"/>
    </source>
</evidence>
<feature type="compositionally biased region" description="Basic residues" evidence="1">
    <location>
        <begin position="81"/>
        <end position="91"/>
    </location>
</feature>
<feature type="region of interest" description="Disordered" evidence="1">
    <location>
        <begin position="76"/>
        <end position="109"/>
    </location>
</feature>
<gene>
    <name evidence="2" type="ORF">HNY73_017201</name>
</gene>
<reference evidence="2" key="1">
    <citation type="journal article" date="2020" name="bioRxiv">
        <title>Chromosome-level reference genome of the European wasp spider Argiope bruennichi: a resource for studies on range expansion and evolutionary adaptation.</title>
        <authorList>
            <person name="Sheffer M.M."/>
            <person name="Hoppe A."/>
            <person name="Krehenwinkel H."/>
            <person name="Uhl G."/>
            <person name="Kuss A.W."/>
            <person name="Jensen L."/>
            <person name="Jensen C."/>
            <person name="Gillespie R.G."/>
            <person name="Hoff K.J."/>
            <person name="Prost S."/>
        </authorList>
    </citation>
    <scope>NUCLEOTIDE SEQUENCE</scope>
</reference>
<organism evidence="2 3">
    <name type="scientific">Argiope bruennichi</name>
    <name type="common">Wasp spider</name>
    <name type="synonym">Aranea bruennichi</name>
    <dbReference type="NCBI Taxonomy" id="94029"/>
    <lineage>
        <taxon>Eukaryota</taxon>
        <taxon>Metazoa</taxon>
        <taxon>Ecdysozoa</taxon>
        <taxon>Arthropoda</taxon>
        <taxon>Chelicerata</taxon>
        <taxon>Arachnida</taxon>
        <taxon>Araneae</taxon>
        <taxon>Araneomorphae</taxon>
        <taxon>Entelegynae</taxon>
        <taxon>Araneoidea</taxon>
        <taxon>Araneidae</taxon>
        <taxon>Argiope</taxon>
    </lineage>
</organism>
<keyword evidence="3" id="KW-1185">Reference proteome</keyword>
<protein>
    <submittedName>
        <fullName evidence="2">Uncharacterized protein</fullName>
    </submittedName>
</protein>
<dbReference type="Proteomes" id="UP000807504">
    <property type="component" value="Unassembled WGS sequence"/>
</dbReference>
<feature type="compositionally biased region" description="Polar residues" evidence="1">
    <location>
        <begin position="512"/>
        <end position="521"/>
    </location>
</feature>
<reference evidence="2" key="2">
    <citation type="submission" date="2020-06" db="EMBL/GenBank/DDBJ databases">
        <authorList>
            <person name="Sheffer M."/>
        </authorList>
    </citation>
    <scope>NUCLEOTIDE SEQUENCE</scope>
</reference>
<proteinExistence type="predicted"/>